<proteinExistence type="predicted"/>
<evidence type="ECO:0000256" key="6">
    <source>
        <dbReference type="SAM" id="Phobius"/>
    </source>
</evidence>
<feature type="transmembrane region" description="Helical" evidence="6">
    <location>
        <begin position="829"/>
        <end position="848"/>
    </location>
</feature>
<dbReference type="Pfam" id="PF25508">
    <property type="entry name" value="TRPM2"/>
    <property type="match status" value="1"/>
</dbReference>
<dbReference type="Proteomes" id="UP001432027">
    <property type="component" value="Unassembled WGS sequence"/>
</dbReference>
<feature type="domain" description="TRPM-like" evidence="7">
    <location>
        <begin position="455"/>
        <end position="566"/>
    </location>
</feature>
<dbReference type="PANTHER" id="PTHR13800:SF41">
    <property type="entry name" value="PROTEIN CED-11"/>
    <property type="match status" value="1"/>
</dbReference>
<feature type="non-terminal residue" evidence="8">
    <location>
        <position position="1094"/>
    </location>
</feature>
<protein>
    <recommendedName>
        <fullName evidence="7">TRPM-like domain-containing protein</fullName>
    </recommendedName>
</protein>
<evidence type="ECO:0000259" key="7">
    <source>
        <dbReference type="Pfam" id="PF25508"/>
    </source>
</evidence>
<dbReference type="GO" id="GO:0005261">
    <property type="term" value="F:monoatomic cation channel activity"/>
    <property type="evidence" value="ECO:0007669"/>
    <property type="project" value="TreeGrafter"/>
</dbReference>
<feature type="transmembrane region" description="Helical" evidence="6">
    <location>
        <begin position="727"/>
        <end position="746"/>
    </location>
</feature>
<sequence length="1094" mass="122137">MGDPHVFADSISISTPNGIQLSPCIVLSSPIAIPQAVKYIYSQLAANANELDEGVAHLQISLISHGNNLSQGYRDALSSSLLSIVSECSTWLLSSGEITDPFSSISTTLIQKALPYMREGNEMLHLPIGAIPTEDQMRVDASFNTLFVLARTLVDSSESSARFRAHFASRLSKPPPALLIGMPGEFSSSQAPAILLSPSANEKSPLALSIFAGSSSVSLEELVNLLECGIPSLILEDSCELCSILHSGWLLTRSSHFFPSSFSSWIESSLENLNSDYDSSLPSLISLVNRFFSASLSDQPLVEFISKRDLSQLPSHLLHICSQNGSPSQEQRIMITAAKLNCPSILSSLSPDLGDYQLVESLLCESTSRDSRIDFLSSLLSHSIHLPITSNLLLRMLNSTDKHFFCTVVLPLLGYSSPPTVITEDFTMVIDQLIMEITGHRGLFPSLTDSHSFSHSSLAIWSLLIHRPQLVSLFVSFSSDSLPLSLIISKLSRYLSRESEDWFFYSESLTSLSRSLSRFALSVLSSIHSDSPTESYRTLCVSLTSFGGCTLPQLAYQTSSRLLLSHESCQRWIHRLLYGRLQLRPLLSFTPKWFRIILSASLIFPIRHFISLRPNSLLYRQSPFKSPTVCLLHDIRQPRRSRALSTYSVISTRSDLLSAHLSTGVPQPLALLPLTGQSTPQSAIMPMSFDEMDSNLISGPLTPHKPHCPPAIPPSLSTFYSTPIVKYWLSLLFRLIYLVVFGYAVLLPGCGSLPLDTIVWLWTFIWWIEAVWVAHSFSKILSISSMPWRLFDIIIVAIFLLLVSITRIAGKDIMNLIGIYPSAYPYRTLQAFLLLYQCYATVLFYIPLSSQFGPLMIRVKIMVLRDFTSFLLLVGLIMLSSGISLFALSYPDRLFSFDSIRSLLSWTTLSLFTNDLSTLSLNEQCKKTALSRPAAYCAMLNSNRESMCPTQSWPVYITLIQYFIALKLILWPILFAFFAKTAKAVEEEADVIWKYQMYGLVQEFSIRPPLPPPLTPFFFIFVACCRKGLQSAQSLSSDHPDMAEKTWSRPERGGVYRNPSVPQRGGNEATWKEASMKEWKKSRSKIEEKSEEKE</sequence>
<dbReference type="InterPro" id="IPR050927">
    <property type="entry name" value="TRPM"/>
</dbReference>
<accession>A0AAV5T3W9</accession>
<feature type="transmembrane region" description="Helical" evidence="6">
    <location>
        <begin position="790"/>
        <end position="809"/>
    </location>
</feature>
<feature type="transmembrane region" description="Helical" evidence="6">
    <location>
        <begin position="758"/>
        <end position="778"/>
    </location>
</feature>
<feature type="transmembrane region" description="Helical" evidence="6">
    <location>
        <begin position="953"/>
        <end position="978"/>
    </location>
</feature>
<keyword evidence="9" id="KW-1185">Reference proteome</keyword>
<reference evidence="8" key="1">
    <citation type="submission" date="2023-10" db="EMBL/GenBank/DDBJ databases">
        <title>Genome assembly of Pristionchus species.</title>
        <authorList>
            <person name="Yoshida K."/>
            <person name="Sommer R.J."/>
        </authorList>
    </citation>
    <scope>NUCLEOTIDE SEQUENCE</scope>
    <source>
        <strain evidence="8">RS0144</strain>
    </source>
</reference>
<feature type="region of interest" description="Disordered" evidence="5">
    <location>
        <begin position="1034"/>
        <end position="1094"/>
    </location>
</feature>
<evidence type="ECO:0000256" key="4">
    <source>
        <dbReference type="ARBA" id="ARBA00023136"/>
    </source>
</evidence>
<organism evidence="8 9">
    <name type="scientific">Pristionchus entomophagus</name>
    <dbReference type="NCBI Taxonomy" id="358040"/>
    <lineage>
        <taxon>Eukaryota</taxon>
        <taxon>Metazoa</taxon>
        <taxon>Ecdysozoa</taxon>
        <taxon>Nematoda</taxon>
        <taxon>Chromadorea</taxon>
        <taxon>Rhabditida</taxon>
        <taxon>Rhabditina</taxon>
        <taxon>Diplogasteromorpha</taxon>
        <taxon>Diplogasteroidea</taxon>
        <taxon>Neodiplogasteridae</taxon>
        <taxon>Pristionchus</taxon>
    </lineage>
</organism>
<evidence type="ECO:0000256" key="1">
    <source>
        <dbReference type="ARBA" id="ARBA00004141"/>
    </source>
</evidence>
<dbReference type="AlphaFoldDB" id="A0AAV5T3W9"/>
<comment type="subcellular location">
    <subcellularLocation>
        <location evidence="1">Membrane</location>
        <topology evidence="1">Multi-pass membrane protein</topology>
    </subcellularLocation>
</comment>
<evidence type="ECO:0000313" key="9">
    <source>
        <dbReference type="Proteomes" id="UP001432027"/>
    </source>
</evidence>
<gene>
    <name evidence="8" type="ORF">PENTCL1PPCAC_11397</name>
</gene>
<feature type="compositionally biased region" description="Basic and acidic residues" evidence="5">
    <location>
        <begin position="1070"/>
        <end position="1094"/>
    </location>
</feature>
<evidence type="ECO:0000313" key="8">
    <source>
        <dbReference type="EMBL" id="GMS89222.1"/>
    </source>
</evidence>
<keyword evidence="2 6" id="KW-0812">Transmembrane</keyword>
<feature type="transmembrane region" description="Helical" evidence="6">
    <location>
        <begin position="593"/>
        <end position="610"/>
    </location>
</feature>
<comment type="caution">
    <text evidence="8">The sequence shown here is derived from an EMBL/GenBank/DDBJ whole genome shotgun (WGS) entry which is preliminary data.</text>
</comment>
<dbReference type="GO" id="GO:0005886">
    <property type="term" value="C:plasma membrane"/>
    <property type="evidence" value="ECO:0007669"/>
    <property type="project" value="TreeGrafter"/>
</dbReference>
<evidence type="ECO:0000256" key="2">
    <source>
        <dbReference type="ARBA" id="ARBA00022692"/>
    </source>
</evidence>
<feature type="compositionally biased region" description="Basic and acidic residues" evidence="5">
    <location>
        <begin position="1038"/>
        <end position="1054"/>
    </location>
</feature>
<name>A0AAV5T3W9_9BILA</name>
<dbReference type="EMBL" id="BTSX01000003">
    <property type="protein sequence ID" value="GMS89222.1"/>
    <property type="molecule type" value="Genomic_DNA"/>
</dbReference>
<evidence type="ECO:0000256" key="3">
    <source>
        <dbReference type="ARBA" id="ARBA00022989"/>
    </source>
</evidence>
<keyword evidence="3 6" id="KW-1133">Transmembrane helix</keyword>
<keyword evidence="4 6" id="KW-0472">Membrane</keyword>
<dbReference type="GO" id="GO:0030001">
    <property type="term" value="P:metal ion transport"/>
    <property type="evidence" value="ECO:0007669"/>
    <property type="project" value="TreeGrafter"/>
</dbReference>
<evidence type="ECO:0000256" key="5">
    <source>
        <dbReference type="SAM" id="MobiDB-lite"/>
    </source>
</evidence>
<dbReference type="PANTHER" id="PTHR13800">
    <property type="entry name" value="TRANSIENT RECEPTOR POTENTIAL CATION CHANNEL, SUBFAMILY M, MEMBER 6"/>
    <property type="match status" value="1"/>
</dbReference>
<feature type="transmembrane region" description="Helical" evidence="6">
    <location>
        <begin position="869"/>
        <end position="890"/>
    </location>
</feature>
<dbReference type="InterPro" id="IPR057366">
    <property type="entry name" value="TRPM-like"/>
</dbReference>